<evidence type="ECO:0000313" key="3">
    <source>
        <dbReference type="Proteomes" id="UP000216475"/>
    </source>
</evidence>
<dbReference type="Proteomes" id="UP000216475">
    <property type="component" value="Unassembled WGS sequence"/>
</dbReference>
<accession>A0A268HA99</accession>
<sequence>MHLVLINASVLLYAHYTDTGYSRQMEMRDFMQKPIEAAKRFIETAHPDCDGAVLAGSCARGEATATSDLDIIILYEGENRAYRKSVYVDGWPIEMFVYTGDAYLDFFSSDAMRGIPSLPRMASEAIILKESTAVHKMQAEANRILAEGPLPWSEQIIDHHRYMITNLIDDFLDKEDGGEAYFLANSIVHDLAVFMLRTKKHWIGAGKWMFRELHDLDPKLASQFEQSLAAFYRRYDKHAIVHLADKCLEPFGGRFFEGYYVG</sequence>
<name>A0A268HA99_9BACI</name>
<dbReference type="Gene3D" id="3.30.460.10">
    <property type="entry name" value="Beta Polymerase, domain 2"/>
    <property type="match status" value="1"/>
</dbReference>
<dbReference type="CDD" id="cd05403">
    <property type="entry name" value="NT_KNTase_like"/>
    <property type="match status" value="1"/>
</dbReference>
<reference evidence="2 3" key="1">
    <citation type="submission" date="2017-07" db="EMBL/GenBank/DDBJ databases">
        <title>Isolation and whole genome analysis of endospore-forming bacteria from heroin.</title>
        <authorList>
            <person name="Kalinowski J."/>
            <person name="Ahrens B."/>
            <person name="Al-Dilaimi A."/>
            <person name="Winkler A."/>
            <person name="Wibberg D."/>
            <person name="Schleenbecker U."/>
            <person name="Ruckert C."/>
            <person name="Wolfel R."/>
            <person name="Grass G."/>
        </authorList>
    </citation>
    <scope>NUCLEOTIDE SEQUENCE [LARGE SCALE GENOMIC DNA]</scope>
    <source>
        <strain evidence="2 3">7509</strain>
    </source>
</reference>
<organism evidence="2 3">
    <name type="scientific">Terribacillus saccharophilus</name>
    <dbReference type="NCBI Taxonomy" id="361277"/>
    <lineage>
        <taxon>Bacteria</taxon>
        <taxon>Bacillati</taxon>
        <taxon>Bacillota</taxon>
        <taxon>Bacilli</taxon>
        <taxon>Bacillales</taxon>
        <taxon>Bacillaceae</taxon>
        <taxon>Terribacillus</taxon>
    </lineage>
</organism>
<protein>
    <recommendedName>
        <fullName evidence="1">Polymerase nucleotidyl transferase domain-containing protein</fullName>
    </recommendedName>
</protein>
<dbReference type="GO" id="GO:0016779">
    <property type="term" value="F:nucleotidyltransferase activity"/>
    <property type="evidence" value="ECO:0007669"/>
    <property type="project" value="InterPro"/>
</dbReference>
<dbReference type="InterPro" id="IPR002934">
    <property type="entry name" value="Polymerase_NTP_transf_dom"/>
</dbReference>
<dbReference type="AlphaFoldDB" id="A0A268HA99"/>
<dbReference type="EMBL" id="NPBH01000066">
    <property type="protein sequence ID" value="PAE06806.1"/>
    <property type="molecule type" value="Genomic_DNA"/>
</dbReference>
<dbReference type="InterPro" id="IPR043519">
    <property type="entry name" value="NT_sf"/>
</dbReference>
<gene>
    <name evidence="2" type="ORF">CHI12_14470</name>
</gene>
<feature type="domain" description="Polymerase nucleotidyl transferase" evidence="1">
    <location>
        <begin position="50"/>
        <end position="80"/>
    </location>
</feature>
<dbReference type="Pfam" id="PF01909">
    <property type="entry name" value="NTP_transf_2"/>
    <property type="match status" value="1"/>
</dbReference>
<comment type="caution">
    <text evidence="2">The sequence shown here is derived from an EMBL/GenBank/DDBJ whole genome shotgun (WGS) entry which is preliminary data.</text>
</comment>
<evidence type="ECO:0000313" key="2">
    <source>
        <dbReference type="EMBL" id="PAE06806.1"/>
    </source>
</evidence>
<evidence type="ECO:0000259" key="1">
    <source>
        <dbReference type="Pfam" id="PF01909"/>
    </source>
</evidence>
<dbReference type="SUPFAM" id="SSF81301">
    <property type="entry name" value="Nucleotidyltransferase"/>
    <property type="match status" value="1"/>
</dbReference>
<proteinExistence type="predicted"/>